<sequence length="338" mass="36029">TEQSRARMALAGAEVVTAVDHRGRPVSRHSSGRWPAALFVVGVEVAERFAFAGISSNLITYLTGPLGQSTASAAAAVNVWAGVAMLLPLLGAAVADSWLGRYRTIVYASGLYILGLAMLTVSSAPPAACAGTPDSAECSASPSTVQVAFFYVSLYLVAFAYGGQKPCVQAFSADQFDESDPEELASRGSFFNWWCFATSGGNTITISALNYVQESVSWQFGFGIPCAAMALALSVFLLGTSTYRFYPPERNGGLLAQLGELLATRAKSCAAQTVPDMVDLPDLRRRPVAVVDPVHQAGEHTGQEDRHPARTSRRPAKPEPRRSPHLPADLRPDPRPAR</sequence>
<reference evidence="8" key="4">
    <citation type="submission" date="2019-03" db="UniProtKB">
        <authorList>
            <consortium name="EnsemblPlants"/>
        </authorList>
    </citation>
    <scope>IDENTIFICATION</scope>
</reference>
<organism evidence="8 9">
    <name type="scientific">Aegilops tauschii subsp. strangulata</name>
    <name type="common">Goatgrass</name>
    <dbReference type="NCBI Taxonomy" id="200361"/>
    <lineage>
        <taxon>Eukaryota</taxon>
        <taxon>Viridiplantae</taxon>
        <taxon>Streptophyta</taxon>
        <taxon>Embryophyta</taxon>
        <taxon>Tracheophyta</taxon>
        <taxon>Spermatophyta</taxon>
        <taxon>Magnoliopsida</taxon>
        <taxon>Liliopsida</taxon>
        <taxon>Poales</taxon>
        <taxon>Poaceae</taxon>
        <taxon>BOP clade</taxon>
        <taxon>Pooideae</taxon>
        <taxon>Triticodae</taxon>
        <taxon>Triticeae</taxon>
        <taxon>Triticinae</taxon>
        <taxon>Aegilops</taxon>
    </lineage>
</organism>
<dbReference type="Pfam" id="PF00854">
    <property type="entry name" value="PTR2"/>
    <property type="match status" value="1"/>
</dbReference>
<evidence type="ECO:0000256" key="5">
    <source>
        <dbReference type="ARBA" id="ARBA00023136"/>
    </source>
</evidence>
<evidence type="ECO:0000256" key="7">
    <source>
        <dbReference type="SAM" id="Phobius"/>
    </source>
</evidence>
<reference evidence="9" key="1">
    <citation type="journal article" date="2014" name="Science">
        <title>Ancient hybridizations among the ancestral genomes of bread wheat.</title>
        <authorList>
            <consortium name="International Wheat Genome Sequencing Consortium,"/>
            <person name="Marcussen T."/>
            <person name="Sandve S.R."/>
            <person name="Heier L."/>
            <person name="Spannagl M."/>
            <person name="Pfeifer M."/>
            <person name="Jakobsen K.S."/>
            <person name="Wulff B.B."/>
            <person name="Steuernagel B."/>
            <person name="Mayer K.F."/>
            <person name="Olsen O.A."/>
        </authorList>
    </citation>
    <scope>NUCLEOTIDE SEQUENCE [LARGE SCALE GENOMIC DNA]</scope>
    <source>
        <strain evidence="9">cv. AL8/78</strain>
    </source>
</reference>
<keyword evidence="3 7" id="KW-0812">Transmembrane</keyword>
<keyword evidence="9" id="KW-1185">Reference proteome</keyword>
<keyword evidence="4 7" id="KW-1133">Transmembrane helix</keyword>
<feature type="region of interest" description="Disordered" evidence="6">
    <location>
        <begin position="293"/>
        <end position="338"/>
    </location>
</feature>
<evidence type="ECO:0000256" key="1">
    <source>
        <dbReference type="ARBA" id="ARBA00004141"/>
    </source>
</evidence>
<dbReference type="GO" id="GO:0006857">
    <property type="term" value="P:oligopeptide transport"/>
    <property type="evidence" value="ECO:0007669"/>
    <property type="project" value="InterPro"/>
</dbReference>
<protein>
    <recommendedName>
        <fullName evidence="10">Major facilitator superfamily (MFS) profile domain-containing protein</fullName>
    </recommendedName>
</protein>
<dbReference type="Gene3D" id="1.20.1250.20">
    <property type="entry name" value="MFS general substrate transporter like domains"/>
    <property type="match status" value="1"/>
</dbReference>
<dbReference type="EnsemblPlants" id="AET3Gv20853400.3">
    <property type="protein sequence ID" value="AET3Gv20853400.3"/>
    <property type="gene ID" value="AET3Gv20853400"/>
</dbReference>
<name>A0A453G1K5_AEGTS</name>
<feature type="transmembrane region" description="Helical" evidence="7">
    <location>
        <begin position="191"/>
        <end position="212"/>
    </location>
</feature>
<feature type="transmembrane region" description="Helical" evidence="7">
    <location>
        <begin position="144"/>
        <end position="162"/>
    </location>
</feature>
<feature type="transmembrane region" description="Helical" evidence="7">
    <location>
        <begin position="34"/>
        <end position="59"/>
    </location>
</feature>
<evidence type="ECO:0000256" key="2">
    <source>
        <dbReference type="ARBA" id="ARBA00005982"/>
    </source>
</evidence>
<dbReference type="GO" id="GO:0016020">
    <property type="term" value="C:membrane"/>
    <property type="evidence" value="ECO:0007669"/>
    <property type="project" value="UniProtKB-SubCell"/>
</dbReference>
<comment type="subcellular location">
    <subcellularLocation>
        <location evidence="1">Membrane</location>
        <topology evidence="1">Multi-pass membrane protein</topology>
    </subcellularLocation>
</comment>
<evidence type="ECO:0000313" key="9">
    <source>
        <dbReference type="Proteomes" id="UP000015105"/>
    </source>
</evidence>
<reference evidence="8" key="3">
    <citation type="journal article" date="2017" name="Nature">
        <title>Genome sequence of the progenitor of the wheat D genome Aegilops tauschii.</title>
        <authorList>
            <person name="Luo M.C."/>
            <person name="Gu Y.Q."/>
            <person name="Puiu D."/>
            <person name="Wang H."/>
            <person name="Twardziok S.O."/>
            <person name="Deal K.R."/>
            <person name="Huo N."/>
            <person name="Zhu T."/>
            <person name="Wang L."/>
            <person name="Wang Y."/>
            <person name="McGuire P.E."/>
            <person name="Liu S."/>
            <person name="Long H."/>
            <person name="Ramasamy R.K."/>
            <person name="Rodriguez J.C."/>
            <person name="Van S.L."/>
            <person name="Yuan L."/>
            <person name="Wang Z."/>
            <person name="Xia Z."/>
            <person name="Xiao L."/>
            <person name="Anderson O.D."/>
            <person name="Ouyang S."/>
            <person name="Liang Y."/>
            <person name="Zimin A.V."/>
            <person name="Pertea G."/>
            <person name="Qi P."/>
            <person name="Bennetzen J.L."/>
            <person name="Dai X."/>
            <person name="Dawson M.W."/>
            <person name="Muller H.G."/>
            <person name="Kugler K."/>
            <person name="Rivarola-Duarte L."/>
            <person name="Spannagl M."/>
            <person name="Mayer K.F.X."/>
            <person name="Lu F.H."/>
            <person name="Bevan M.W."/>
            <person name="Leroy P."/>
            <person name="Li P."/>
            <person name="You F.M."/>
            <person name="Sun Q."/>
            <person name="Liu Z."/>
            <person name="Lyons E."/>
            <person name="Wicker T."/>
            <person name="Salzberg S.L."/>
            <person name="Devos K.M."/>
            <person name="Dvorak J."/>
        </authorList>
    </citation>
    <scope>NUCLEOTIDE SEQUENCE [LARGE SCALE GENOMIC DNA]</scope>
    <source>
        <strain evidence="8">cv. AL8/78</strain>
    </source>
</reference>
<dbReference type="FunFam" id="1.20.1250.20:FF:001033">
    <property type="entry name" value="Oligopeptide transporter, kidney isoform"/>
    <property type="match status" value="1"/>
</dbReference>
<dbReference type="PROSITE" id="PS01022">
    <property type="entry name" value="PTR2_1"/>
    <property type="match status" value="1"/>
</dbReference>
<comment type="similarity">
    <text evidence="2">Belongs to the major facilitator superfamily. Proton-dependent oligopeptide transporter (POT/PTR) (TC 2.A.17) family.</text>
</comment>
<dbReference type="Proteomes" id="UP000015105">
    <property type="component" value="Chromosome 3D"/>
</dbReference>
<feature type="compositionally biased region" description="Basic and acidic residues" evidence="6">
    <location>
        <begin position="316"/>
        <end position="338"/>
    </location>
</feature>
<evidence type="ECO:0000313" key="8">
    <source>
        <dbReference type="EnsemblPlants" id="AET3Gv20853400.3"/>
    </source>
</evidence>
<dbReference type="GO" id="GO:0022857">
    <property type="term" value="F:transmembrane transporter activity"/>
    <property type="evidence" value="ECO:0007669"/>
    <property type="project" value="InterPro"/>
</dbReference>
<feature type="transmembrane region" description="Helical" evidence="7">
    <location>
        <begin position="105"/>
        <end position="124"/>
    </location>
</feature>
<reference evidence="8" key="5">
    <citation type="journal article" date="2021" name="G3 (Bethesda)">
        <title>Aegilops tauschii genome assembly Aet v5.0 features greater sequence contiguity and improved annotation.</title>
        <authorList>
            <person name="Wang L."/>
            <person name="Zhu T."/>
            <person name="Rodriguez J.C."/>
            <person name="Deal K.R."/>
            <person name="Dubcovsky J."/>
            <person name="McGuire P.E."/>
            <person name="Lux T."/>
            <person name="Spannagl M."/>
            <person name="Mayer K.F.X."/>
            <person name="Baldrich P."/>
            <person name="Meyers B.C."/>
            <person name="Huo N."/>
            <person name="Gu Y.Q."/>
            <person name="Zhou H."/>
            <person name="Devos K.M."/>
            <person name="Bennetzen J.L."/>
            <person name="Unver T."/>
            <person name="Budak H."/>
            <person name="Gulick P.J."/>
            <person name="Galiba G."/>
            <person name="Kalapos B."/>
            <person name="Nelson D.R."/>
            <person name="Li P."/>
            <person name="You F.M."/>
            <person name="Luo M.C."/>
            <person name="Dvorak J."/>
        </authorList>
    </citation>
    <scope>NUCLEOTIDE SEQUENCE [LARGE SCALE GENOMIC DNA]</scope>
    <source>
        <strain evidence="8">cv. AL8/78</strain>
    </source>
</reference>
<evidence type="ECO:0000256" key="3">
    <source>
        <dbReference type="ARBA" id="ARBA00022692"/>
    </source>
</evidence>
<dbReference type="SUPFAM" id="SSF103473">
    <property type="entry name" value="MFS general substrate transporter"/>
    <property type="match status" value="1"/>
</dbReference>
<feature type="transmembrane region" description="Helical" evidence="7">
    <location>
        <begin position="218"/>
        <end position="240"/>
    </location>
</feature>
<feature type="compositionally biased region" description="Basic and acidic residues" evidence="6">
    <location>
        <begin position="297"/>
        <end position="308"/>
    </location>
</feature>
<evidence type="ECO:0000256" key="6">
    <source>
        <dbReference type="SAM" id="MobiDB-lite"/>
    </source>
</evidence>
<dbReference type="AlphaFoldDB" id="A0A453G1K5"/>
<dbReference type="Gramene" id="AET3Gv20853400.3">
    <property type="protein sequence ID" value="AET3Gv20853400.3"/>
    <property type="gene ID" value="AET3Gv20853400"/>
</dbReference>
<evidence type="ECO:0000256" key="4">
    <source>
        <dbReference type="ARBA" id="ARBA00022989"/>
    </source>
</evidence>
<dbReference type="PANTHER" id="PTHR11654">
    <property type="entry name" value="OLIGOPEPTIDE TRANSPORTER-RELATED"/>
    <property type="match status" value="1"/>
</dbReference>
<feature type="transmembrane region" description="Helical" evidence="7">
    <location>
        <begin position="71"/>
        <end position="93"/>
    </location>
</feature>
<dbReference type="InterPro" id="IPR018456">
    <property type="entry name" value="PTR2_symporter_CS"/>
</dbReference>
<proteinExistence type="inferred from homology"/>
<dbReference type="InterPro" id="IPR036259">
    <property type="entry name" value="MFS_trans_sf"/>
</dbReference>
<accession>A0A453G1K5</accession>
<reference evidence="9" key="2">
    <citation type="journal article" date="2017" name="Nat. Plants">
        <title>The Aegilops tauschii genome reveals multiple impacts of transposons.</title>
        <authorList>
            <person name="Zhao G."/>
            <person name="Zou C."/>
            <person name="Li K."/>
            <person name="Wang K."/>
            <person name="Li T."/>
            <person name="Gao L."/>
            <person name="Zhang X."/>
            <person name="Wang H."/>
            <person name="Yang Z."/>
            <person name="Liu X."/>
            <person name="Jiang W."/>
            <person name="Mao L."/>
            <person name="Kong X."/>
            <person name="Jiao Y."/>
            <person name="Jia J."/>
        </authorList>
    </citation>
    <scope>NUCLEOTIDE SEQUENCE [LARGE SCALE GENOMIC DNA]</scope>
    <source>
        <strain evidence="9">cv. AL8/78</strain>
    </source>
</reference>
<dbReference type="InterPro" id="IPR000109">
    <property type="entry name" value="POT_fam"/>
</dbReference>
<keyword evidence="5 7" id="KW-0472">Membrane</keyword>
<evidence type="ECO:0008006" key="10">
    <source>
        <dbReference type="Google" id="ProtNLM"/>
    </source>
</evidence>